<dbReference type="OrthoDB" id="248779at2759"/>
<evidence type="ECO:0000313" key="3">
    <source>
        <dbReference type="Proteomes" id="UP000007494"/>
    </source>
</evidence>
<protein>
    <submittedName>
        <fullName evidence="2">DNA-directed RNA polymerases I, II, and III subunit RPABC1</fullName>
    </submittedName>
</protein>
<dbReference type="InterPro" id="IPR007560">
    <property type="entry name" value="Restrct_endonuc_IV_Mrr"/>
</dbReference>
<dbReference type="InterPro" id="IPR014381">
    <property type="entry name" value="Arch_Rpo5/euc_Rpb5"/>
</dbReference>
<dbReference type="EMBL" id="FR823387">
    <property type="protein sequence ID" value="CBZ51887.1"/>
    <property type="molecule type" value="Genomic_DNA"/>
</dbReference>
<proteinExistence type="predicted"/>
<dbReference type="PANTHER" id="PTHR10535">
    <property type="entry name" value="DNA-DIRECTED RNA POLYMERASES I, II, AND III SUBUNIT RPABC1"/>
    <property type="match status" value="1"/>
</dbReference>
<dbReference type="GO" id="GO:0006366">
    <property type="term" value="P:transcription by RNA polymerase II"/>
    <property type="evidence" value="ECO:0007669"/>
    <property type="project" value="TreeGrafter"/>
</dbReference>
<dbReference type="GO" id="GO:0005665">
    <property type="term" value="C:RNA polymerase II, core complex"/>
    <property type="evidence" value="ECO:0007669"/>
    <property type="project" value="TreeGrafter"/>
</dbReference>
<dbReference type="Gene3D" id="3.40.1340.10">
    <property type="entry name" value="RNA polymerase, Rpb5, N-terminal domain"/>
    <property type="match status" value="1"/>
</dbReference>
<dbReference type="RefSeq" id="XP_003881920.1">
    <property type="nucleotide sequence ID" value="XM_003881871.1"/>
</dbReference>
<dbReference type="GO" id="GO:0042797">
    <property type="term" value="P:tRNA transcription by RNA polymerase III"/>
    <property type="evidence" value="ECO:0007669"/>
    <property type="project" value="TreeGrafter"/>
</dbReference>
<sequence length="150" mass="16875">MLLVASHKVDPDNRVIVYFADETKKTGVKPIRELTERMEERNIQRAILVTQNVLTAFARDAISEAAPRHIIENFMESELLVVKIIRPSETAGRRAELSECARCGYFCVSNFASDLARELPPGLDLAPALTFCVEEALWNMQNDIQGITQL</sequence>
<keyword evidence="2" id="KW-0804">Transcription</keyword>
<dbReference type="SUPFAM" id="SSF53036">
    <property type="entry name" value="Eukaryotic RPB5 N-terminal domain"/>
    <property type="match status" value="1"/>
</dbReference>
<dbReference type="GO" id="GO:0004519">
    <property type="term" value="F:endonuclease activity"/>
    <property type="evidence" value="ECO:0007669"/>
    <property type="project" value="InterPro"/>
</dbReference>
<evidence type="ECO:0000259" key="1">
    <source>
        <dbReference type="Pfam" id="PF04471"/>
    </source>
</evidence>
<keyword evidence="3" id="KW-1185">Reference proteome</keyword>
<dbReference type="VEuPathDB" id="ToxoDB:NCLIV_0167"/>
<dbReference type="Pfam" id="PF04471">
    <property type="entry name" value="Mrr_cat"/>
    <property type="match status" value="1"/>
</dbReference>
<dbReference type="Proteomes" id="UP000007494">
    <property type="component" value="Chromosome VI"/>
</dbReference>
<keyword evidence="2" id="KW-0240">DNA-directed RNA polymerase</keyword>
<dbReference type="GeneID" id="13444518"/>
<name>F0VDU4_NEOCL</name>
<accession>F0VDU4</accession>
<gene>
    <name evidence="2" type="ORF">NCLIV_0167</name>
</gene>
<dbReference type="GO" id="GO:0003899">
    <property type="term" value="F:DNA-directed RNA polymerase activity"/>
    <property type="evidence" value="ECO:0007669"/>
    <property type="project" value="InterPro"/>
</dbReference>
<reference evidence="3" key="1">
    <citation type="journal article" date="2012" name="PLoS Pathog.">
        <title>Comparative genomics of the apicomplexan parasites Toxoplasma gondii and Neospora caninum: Coccidia differing in host range and transmission strategy.</title>
        <authorList>
            <person name="Reid A.J."/>
            <person name="Vermont S.J."/>
            <person name="Cotton J.A."/>
            <person name="Harris D."/>
            <person name="Hill-Cawthorne G.A."/>
            <person name="Konen-Waisman S."/>
            <person name="Latham S.M."/>
            <person name="Mourier T."/>
            <person name="Norton R."/>
            <person name="Quail M.A."/>
            <person name="Sanders M."/>
            <person name="Shanmugam D."/>
            <person name="Sohal A."/>
            <person name="Wasmuth J.D."/>
            <person name="Brunk B."/>
            <person name="Grigg M.E."/>
            <person name="Howard J.C."/>
            <person name="Parkinson J."/>
            <person name="Roos D.S."/>
            <person name="Trees A.J."/>
            <person name="Berriman M."/>
            <person name="Pain A."/>
            <person name="Wastling J.M."/>
        </authorList>
    </citation>
    <scope>NUCLEOTIDE SEQUENCE [LARGE SCALE GENOMIC DNA]</scope>
    <source>
        <strain evidence="3">Liverpool</strain>
    </source>
</reference>
<dbReference type="AlphaFoldDB" id="F0VDU4"/>
<dbReference type="GO" id="GO:0009307">
    <property type="term" value="P:DNA restriction-modification system"/>
    <property type="evidence" value="ECO:0007669"/>
    <property type="project" value="InterPro"/>
</dbReference>
<dbReference type="eggNOG" id="KOG3218">
    <property type="taxonomic scope" value="Eukaryota"/>
</dbReference>
<organism evidence="2 3">
    <name type="scientific">Neospora caninum (strain Liverpool)</name>
    <dbReference type="NCBI Taxonomy" id="572307"/>
    <lineage>
        <taxon>Eukaryota</taxon>
        <taxon>Sar</taxon>
        <taxon>Alveolata</taxon>
        <taxon>Apicomplexa</taxon>
        <taxon>Conoidasida</taxon>
        <taxon>Coccidia</taxon>
        <taxon>Eucoccidiorida</taxon>
        <taxon>Eimeriorina</taxon>
        <taxon>Sarcocystidae</taxon>
        <taxon>Neospora</taxon>
    </lineage>
</organism>
<dbReference type="GO" id="GO:0003677">
    <property type="term" value="F:DNA binding"/>
    <property type="evidence" value="ECO:0007669"/>
    <property type="project" value="InterPro"/>
</dbReference>
<dbReference type="GO" id="GO:0005666">
    <property type="term" value="C:RNA polymerase III complex"/>
    <property type="evidence" value="ECO:0007669"/>
    <property type="project" value="TreeGrafter"/>
</dbReference>
<dbReference type="GO" id="GO:0006362">
    <property type="term" value="P:transcription elongation by RNA polymerase I"/>
    <property type="evidence" value="ECO:0007669"/>
    <property type="project" value="TreeGrafter"/>
</dbReference>
<evidence type="ECO:0000313" key="2">
    <source>
        <dbReference type="EMBL" id="CBZ51887.1"/>
    </source>
</evidence>
<dbReference type="PANTHER" id="PTHR10535:SF0">
    <property type="entry name" value="DNA-DIRECTED RNA POLYMERASES I, II, AND III SUBUNIT RPABC1"/>
    <property type="match status" value="1"/>
</dbReference>
<feature type="domain" description="Restriction endonuclease type IV Mrr" evidence="1">
    <location>
        <begin position="13"/>
        <end position="66"/>
    </location>
</feature>
<dbReference type="InterPro" id="IPR036710">
    <property type="entry name" value="RNA_pol_Rpb5_N_sf"/>
</dbReference>
<dbReference type="GO" id="GO:0005736">
    <property type="term" value="C:RNA polymerase I complex"/>
    <property type="evidence" value="ECO:0007669"/>
    <property type="project" value="TreeGrafter"/>
</dbReference>
<dbReference type="InParanoid" id="F0VDU4"/>